<accession>A0A1G7YE28</accession>
<dbReference type="InterPro" id="IPR036770">
    <property type="entry name" value="Ankyrin_rpt-contain_sf"/>
</dbReference>
<evidence type="ECO:0000256" key="1">
    <source>
        <dbReference type="PROSITE-ProRule" id="PRU00023"/>
    </source>
</evidence>
<dbReference type="SMART" id="SM00248">
    <property type="entry name" value="ANK"/>
    <property type="match status" value="2"/>
</dbReference>
<dbReference type="InterPro" id="IPR002110">
    <property type="entry name" value="Ankyrin_rpt"/>
</dbReference>
<dbReference type="Gene3D" id="1.25.40.20">
    <property type="entry name" value="Ankyrin repeat-containing domain"/>
    <property type="match status" value="1"/>
</dbReference>
<dbReference type="PROSITE" id="PS50088">
    <property type="entry name" value="ANK_REPEAT"/>
    <property type="match status" value="1"/>
</dbReference>
<dbReference type="Proteomes" id="UP000199706">
    <property type="component" value="Unassembled WGS sequence"/>
</dbReference>
<dbReference type="PROSITE" id="PS50297">
    <property type="entry name" value="ANK_REP_REGION"/>
    <property type="match status" value="1"/>
</dbReference>
<keyword evidence="1" id="KW-0040">ANK repeat</keyword>
<dbReference type="AlphaFoldDB" id="A0A1G7YE28"/>
<sequence>MYDAHLNELSEILGEHAHVLHRLVPLTDAMSGALIRSTSAVDELIAAVPAGEQRQRTVRTLLTHDEILDEVHLLNHLDDPDERAAWATARIRQAVGLGDSTALAALIGMGGDVVALERVSRPLVGTALRNIASLPGYYEGPSLDELEMQQQREWADDEQWRVLDLLIDHRADPNGGRTGSVLHGLIARDGLTATILDRLMRAGGDLERAMNGRSPLDYAAMVGKTKTVRLLLSVGADPHRPDDLIGRTAFLNALDRGNPSIVRAFVEAGAARGPGLDAVRFYHQTLHMRGPNTKRTAKILTLLKPALDELNTGLAQG</sequence>
<evidence type="ECO:0000313" key="3">
    <source>
        <dbReference type="Proteomes" id="UP000199706"/>
    </source>
</evidence>
<dbReference type="RefSeq" id="WP_090685433.1">
    <property type="nucleotide sequence ID" value="NZ_FNCJ01000006.1"/>
</dbReference>
<name>A0A1G7YE28_9BURK</name>
<reference evidence="2 3" key="1">
    <citation type="submission" date="2016-10" db="EMBL/GenBank/DDBJ databases">
        <authorList>
            <person name="de Groot N.N."/>
        </authorList>
    </citation>
    <scope>NUCLEOTIDE SEQUENCE [LARGE SCALE GENOMIC DNA]</scope>
    <source>
        <strain evidence="2 3">LMG 2247</strain>
    </source>
</reference>
<protein>
    <submittedName>
        <fullName evidence="2">Ankyrin repeat-containing protein</fullName>
    </submittedName>
</protein>
<dbReference type="EMBL" id="FNCJ01000006">
    <property type="protein sequence ID" value="SDG94802.1"/>
    <property type="molecule type" value="Genomic_DNA"/>
</dbReference>
<evidence type="ECO:0000313" key="2">
    <source>
        <dbReference type="EMBL" id="SDG94802.1"/>
    </source>
</evidence>
<organism evidence="2 3">
    <name type="scientific">Paraburkholderia phenazinium</name>
    <dbReference type="NCBI Taxonomy" id="60549"/>
    <lineage>
        <taxon>Bacteria</taxon>
        <taxon>Pseudomonadati</taxon>
        <taxon>Pseudomonadota</taxon>
        <taxon>Betaproteobacteria</taxon>
        <taxon>Burkholderiales</taxon>
        <taxon>Burkholderiaceae</taxon>
        <taxon>Paraburkholderia</taxon>
    </lineage>
</organism>
<gene>
    <name evidence="2" type="ORF">SAMN05216466_106151</name>
</gene>
<dbReference type="Pfam" id="PF13637">
    <property type="entry name" value="Ank_4"/>
    <property type="match status" value="1"/>
</dbReference>
<proteinExistence type="predicted"/>
<dbReference type="OrthoDB" id="9812708at2"/>
<feature type="repeat" description="ANK" evidence="1">
    <location>
        <begin position="211"/>
        <end position="243"/>
    </location>
</feature>
<dbReference type="SUPFAM" id="SSF48403">
    <property type="entry name" value="Ankyrin repeat"/>
    <property type="match status" value="1"/>
</dbReference>